<keyword evidence="3" id="KW-0732">Signal</keyword>
<evidence type="ECO:0000256" key="2">
    <source>
        <dbReference type="SAM" id="Phobius"/>
    </source>
</evidence>
<reference evidence="4" key="1">
    <citation type="journal article" date="2014" name="Int. J. Syst. Evol. Microbiol.">
        <title>Complete genome sequence of Corynebacterium casei LMG S-19264T (=DSM 44701T), isolated from a smear-ripened cheese.</title>
        <authorList>
            <consortium name="US DOE Joint Genome Institute (JGI-PGF)"/>
            <person name="Walter F."/>
            <person name="Albersmeier A."/>
            <person name="Kalinowski J."/>
            <person name="Ruckert C."/>
        </authorList>
    </citation>
    <scope>NUCLEOTIDE SEQUENCE</scope>
    <source>
        <strain evidence="4">KCTC 32255</strain>
    </source>
</reference>
<keyword evidence="2" id="KW-0472">Membrane</keyword>
<evidence type="ECO:0000256" key="3">
    <source>
        <dbReference type="SAM" id="SignalP"/>
    </source>
</evidence>
<comment type="caution">
    <text evidence="4">The sequence shown here is derived from an EMBL/GenBank/DDBJ whole genome shotgun (WGS) entry which is preliminary data.</text>
</comment>
<name>A0A918PIQ1_9SPHN</name>
<gene>
    <name evidence="4" type="ORF">GCM10011614_25730</name>
</gene>
<feature type="compositionally biased region" description="Basic and acidic residues" evidence="1">
    <location>
        <begin position="70"/>
        <end position="104"/>
    </location>
</feature>
<keyword evidence="2" id="KW-0812">Transmembrane</keyword>
<evidence type="ECO:0000256" key="1">
    <source>
        <dbReference type="SAM" id="MobiDB-lite"/>
    </source>
</evidence>
<evidence type="ECO:0000313" key="5">
    <source>
        <dbReference type="Proteomes" id="UP000648075"/>
    </source>
</evidence>
<evidence type="ECO:0008006" key="6">
    <source>
        <dbReference type="Google" id="ProtNLM"/>
    </source>
</evidence>
<feature type="signal peptide" evidence="3">
    <location>
        <begin position="1"/>
        <end position="25"/>
    </location>
</feature>
<organism evidence="4 5">
    <name type="scientific">Novosphingobium colocasiae</name>
    <dbReference type="NCBI Taxonomy" id="1256513"/>
    <lineage>
        <taxon>Bacteria</taxon>
        <taxon>Pseudomonadati</taxon>
        <taxon>Pseudomonadota</taxon>
        <taxon>Alphaproteobacteria</taxon>
        <taxon>Sphingomonadales</taxon>
        <taxon>Sphingomonadaceae</taxon>
        <taxon>Novosphingobium</taxon>
    </lineage>
</organism>
<dbReference type="AlphaFoldDB" id="A0A918PIQ1"/>
<feature type="transmembrane region" description="Helical" evidence="2">
    <location>
        <begin position="49"/>
        <end position="70"/>
    </location>
</feature>
<feature type="chain" id="PRO_5037779861" description="Secreted protein" evidence="3">
    <location>
        <begin position="26"/>
        <end position="180"/>
    </location>
</feature>
<feature type="region of interest" description="Disordered" evidence="1">
    <location>
        <begin position="66"/>
        <end position="113"/>
    </location>
</feature>
<dbReference type="EMBL" id="BMZA01000010">
    <property type="protein sequence ID" value="GGZ09632.1"/>
    <property type="molecule type" value="Genomic_DNA"/>
</dbReference>
<proteinExistence type="predicted"/>
<dbReference type="Proteomes" id="UP000648075">
    <property type="component" value="Unassembled WGS sequence"/>
</dbReference>
<keyword evidence="2" id="KW-1133">Transmembrane helix</keyword>
<evidence type="ECO:0000313" key="4">
    <source>
        <dbReference type="EMBL" id="GGZ09632.1"/>
    </source>
</evidence>
<accession>A0A918PIQ1</accession>
<reference evidence="4" key="2">
    <citation type="submission" date="2020-09" db="EMBL/GenBank/DDBJ databases">
        <authorList>
            <person name="Sun Q."/>
            <person name="Kim S."/>
        </authorList>
    </citation>
    <scope>NUCLEOTIDE SEQUENCE</scope>
    <source>
        <strain evidence="4">KCTC 32255</strain>
    </source>
</reference>
<keyword evidence="5" id="KW-1185">Reference proteome</keyword>
<protein>
    <recommendedName>
        <fullName evidence="6">Secreted protein</fullName>
    </recommendedName>
</protein>
<sequence length="180" mass="18674">MLRSRLAVALTATAAFAMTATPALARGHGGWHGGYGHRHHGGGIDGGDLLAGLLIVGGVAAIATAASNSARDRDRDRDRNDARDRDGGRYEDDSAGSDRGRDDAPVGARDQASGHFDDAVGVCADEIEKGDWQVDTVDTVTRSADRYSVSGRLTDGRGFACSIDDSGQVRSVAVDGHGVI</sequence>